<dbReference type="GO" id="GO:0016987">
    <property type="term" value="F:sigma factor activity"/>
    <property type="evidence" value="ECO:0007669"/>
    <property type="project" value="UniProtKB-UniRule"/>
</dbReference>
<organism evidence="11 12">
    <name type="scientific">Geothermobacter hydrogeniphilus</name>
    <dbReference type="NCBI Taxonomy" id="1969733"/>
    <lineage>
        <taxon>Bacteria</taxon>
        <taxon>Pseudomonadati</taxon>
        <taxon>Thermodesulfobacteriota</taxon>
        <taxon>Desulfuromonadia</taxon>
        <taxon>Desulfuromonadales</taxon>
        <taxon>Geothermobacteraceae</taxon>
        <taxon>Geothermobacter</taxon>
    </lineage>
</organism>
<evidence type="ECO:0000313" key="11">
    <source>
        <dbReference type="EMBL" id="ORJ60474.1"/>
    </source>
</evidence>
<comment type="function">
    <text evidence="8">Sigma factors are initiation factors that promote the attachment of RNA polymerase to specific initiation sites and are then released.</text>
</comment>
<proteinExistence type="inferred from homology"/>
<keyword evidence="6 8" id="KW-0238">DNA-binding</keyword>
<dbReference type="InterPro" id="IPR009042">
    <property type="entry name" value="RNA_pol_sigma70_r1_2"/>
</dbReference>
<evidence type="ECO:0000259" key="10">
    <source>
        <dbReference type="PROSITE" id="PS00716"/>
    </source>
</evidence>
<dbReference type="NCBIfam" id="TIGR02392">
    <property type="entry name" value="rpoH_proteo"/>
    <property type="match status" value="1"/>
</dbReference>
<keyword evidence="5 8" id="KW-0731">Sigma factor</keyword>
<evidence type="ECO:0000313" key="12">
    <source>
        <dbReference type="Proteomes" id="UP000193136"/>
    </source>
</evidence>
<evidence type="ECO:0000256" key="6">
    <source>
        <dbReference type="ARBA" id="ARBA00023125"/>
    </source>
</evidence>
<dbReference type="PRINTS" id="PR00046">
    <property type="entry name" value="SIGMA70FCT"/>
</dbReference>
<dbReference type="PROSITE" id="PS00715">
    <property type="entry name" value="SIGMA70_1"/>
    <property type="match status" value="1"/>
</dbReference>
<keyword evidence="12" id="KW-1185">Reference proteome</keyword>
<dbReference type="PANTHER" id="PTHR30376:SF3">
    <property type="entry name" value="RNA POLYMERASE SIGMA FACTOR RPOH"/>
    <property type="match status" value="1"/>
</dbReference>
<dbReference type="NCBIfam" id="TIGR02937">
    <property type="entry name" value="sigma70-ECF"/>
    <property type="match status" value="1"/>
</dbReference>
<accession>A0A1X0Y5Z0</accession>
<protein>
    <recommendedName>
        <fullName evidence="8">RNA polymerase sigma factor</fullName>
    </recommendedName>
</protein>
<dbReference type="GO" id="GO:0006352">
    <property type="term" value="P:DNA-templated transcription initiation"/>
    <property type="evidence" value="ECO:0007669"/>
    <property type="project" value="UniProtKB-UniRule"/>
</dbReference>
<reference evidence="11 12" key="1">
    <citation type="submission" date="2017-03" db="EMBL/GenBank/DDBJ databases">
        <title>Genome sequence of Geothermobacter sp. EPR-M, Deep-Sea Iron Reducer.</title>
        <authorList>
            <person name="Tully B."/>
            <person name="Savalia P."/>
            <person name="Abuyen K."/>
            <person name="Baughan C."/>
            <person name="Romero E."/>
            <person name="Ronkowski C."/>
            <person name="Torres B."/>
            <person name="Tremblay J."/>
            <person name="Trujillo A."/>
            <person name="Tyler M."/>
            <person name="Perez-Rodriguez I."/>
            <person name="Amend J."/>
        </authorList>
    </citation>
    <scope>NUCLEOTIDE SEQUENCE [LARGE SCALE GENOMIC DNA]</scope>
    <source>
        <strain evidence="11 12">EPR-M</strain>
    </source>
</reference>
<feature type="domain" description="RNA polymerase sigma-70" evidence="9">
    <location>
        <begin position="74"/>
        <end position="87"/>
    </location>
</feature>
<dbReference type="AlphaFoldDB" id="A0A1X0Y5Z0"/>
<dbReference type="Gene3D" id="1.10.601.10">
    <property type="entry name" value="RNA Polymerase Primary Sigma Factor"/>
    <property type="match status" value="1"/>
</dbReference>
<dbReference type="InterPro" id="IPR014284">
    <property type="entry name" value="RNA_pol_sigma-70_dom"/>
</dbReference>
<dbReference type="Pfam" id="PF04545">
    <property type="entry name" value="Sigma70_r4"/>
    <property type="match status" value="1"/>
</dbReference>
<dbReference type="STRING" id="1969733.B5V00_07885"/>
<evidence type="ECO:0000256" key="7">
    <source>
        <dbReference type="ARBA" id="ARBA00023163"/>
    </source>
</evidence>
<evidence type="ECO:0000256" key="5">
    <source>
        <dbReference type="ARBA" id="ARBA00023082"/>
    </source>
</evidence>
<dbReference type="Proteomes" id="UP000193136">
    <property type="component" value="Unassembled WGS sequence"/>
</dbReference>
<evidence type="ECO:0000259" key="9">
    <source>
        <dbReference type="PROSITE" id="PS00715"/>
    </source>
</evidence>
<evidence type="ECO:0000256" key="3">
    <source>
        <dbReference type="ARBA" id="ARBA00023015"/>
    </source>
</evidence>
<dbReference type="InterPro" id="IPR007627">
    <property type="entry name" value="RNA_pol_sigma70_r2"/>
</dbReference>
<dbReference type="InterPro" id="IPR050813">
    <property type="entry name" value="Sigma-70_Factor"/>
</dbReference>
<dbReference type="SUPFAM" id="SSF88659">
    <property type="entry name" value="Sigma3 and sigma4 domains of RNA polymerase sigma factors"/>
    <property type="match status" value="1"/>
</dbReference>
<comment type="caution">
    <text evidence="11">The sequence shown here is derived from an EMBL/GenBank/DDBJ whole genome shotgun (WGS) entry which is preliminary data.</text>
</comment>
<dbReference type="InterPro" id="IPR012759">
    <property type="entry name" value="RNA_pol_sigma_RpoH_proteobac"/>
</dbReference>
<evidence type="ECO:0000256" key="2">
    <source>
        <dbReference type="ARBA" id="ARBA00022490"/>
    </source>
</evidence>
<dbReference type="SUPFAM" id="SSF88946">
    <property type="entry name" value="Sigma2 domain of RNA polymerase sigma factors"/>
    <property type="match status" value="1"/>
</dbReference>
<name>A0A1X0Y5Z0_9BACT</name>
<keyword evidence="7 8" id="KW-0804">Transcription</keyword>
<dbReference type="InterPro" id="IPR013324">
    <property type="entry name" value="RNA_pol_sigma_r3/r4-like"/>
</dbReference>
<keyword evidence="4" id="KW-0346">Stress response</keyword>
<dbReference type="PROSITE" id="PS00716">
    <property type="entry name" value="SIGMA70_2"/>
    <property type="match status" value="1"/>
</dbReference>
<dbReference type="Gene3D" id="1.20.140.160">
    <property type="match status" value="1"/>
</dbReference>
<dbReference type="Pfam" id="PF04542">
    <property type="entry name" value="Sigma70_r2"/>
    <property type="match status" value="1"/>
</dbReference>
<evidence type="ECO:0000256" key="1">
    <source>
        <dbReference type="ARBA" id="ARBA00007788"/>
    </source>
</evidence>
<keyword evidence="3 8" id="KW-0805">Transcription regulation</keyword>
<dbReference type="CDD" id="cd06171">
    <property type="entry name" value="Sigma70_r4"/>
    <property type="match status" value="1"/>
</dbReference>
<gene>
    <name evidence="11" type="ORF">B5V00_07885</name>
</gene>
<dbReference type="PANTHER" id="PTHR30376">
    <property type="entry name" value="SIGMA FACTOR RPOH HEAT SHOCK RELATED"/>
    <property type="match status" value="1"/>
</dbReference>
<sequence>MSDLALAVVSDNFEHYMAQVNRFELLTPEQEIDLARRYRDQGDLTAAERLVTGNLRFVVKIAYEYRNYGCKLLDLVQEGNIGLMLAVKKFDPDRGIRLISYAVWWIRAYIQNFIIKSWSLVKIGTTQAQKKLFFKLNQTREALKRLTGGSNSEEIAAELDVRTTEVEEMEQRMHARDASLDLKLVDGDDYSLMDSLADERANQEELLAERQEDEQRRKQVGEALSRLKPRERDIVAARLLDDPPLTLQELADRYGISRERVRQIEQNALKKMKEALQCLSPPTAA</sequence>
<dbReference type="GO" id="GO:0003677">
    <property type="term" value="F:DNA binding"/>
    <property type="evidence" value="ECO:0007669"/>
    <property type="project" value="UniProtKB-KW"/>
</dbReference>
<feature type="domain" description="RNA polymerase sigma-70" evidence="10">
    <location>
        <begin position="246"/>
        <end position="272"/>
    </location>
</feature>
<dbReference type="Pfam" id="PF00140">
    <property type="entry name" value="Sigma70_r1_2"/>
    <property type="match status" value="1"/>
</dbReference>
<dbReference type="InterPro" id="IPR013325">
    <property type="entry name" value="RNA_pol_sigma_r2"/>
</dbReference>
<keyword evidence="2" id="KW-0963">Cytoplasm</keyword>
<dbReference type="InterPro" id="IPR007630">
    <property type="entry name" value="RNA_pol_sigma70_r4"/>
</dbReference>
<comment type="similarity">
    <text evidence="1 8">Belongs to the sigma-70 factor family.</text>
</comment>
<dbReference type="NCBIfam" id="NF005143">
    <property type="entry name" value="PRK06596.1"/>
    <property type="match status" value="1"/>
</dbReference>
<dbReference type="EMBL" id="NAAD01000008">
    <property type="protein sequence ID" value="ORJ60474.1"/>
    <property type="molecule type" value="Genomic_DNA"/>
</dbReference>
<evidence type="ECO:0000256" key="8">
    <source>
        <dbReference type="RuleBase" id="RU362124"/>
    </source>
</evidence>
<evidence type="ECO:0000256" key="4">
    <source>
        <dbReference type="ARBA" id="ARBA00023016"/>
    </source>
</evidence>
<dbReference type="PIRSF" id="PIRSF000770">
    <property type="entry name" value="RNA_pol_sigma-SigE/K"/>
    <property type="match status" value="1"/>
</dbReference>
<dbReference type="InterPro" id="IPR000943">
    <property type="entry name" value="RNA_pol_sigma70"/>
</dbReference>
<dbReference type="OrthoDB" id="9809557at2"/>
<dbReference type="RefSeq" id="WP_085010229.1">
    <property type="nucleotide sequence ID" value="NZ_NAAD01000008.1"/>
</dbReference>